<evidence type="ECO:0000313" key="3">
    <source>
        <dbReference type="Proteomes" id="UP001187682"/>
    </source>
</evidence>
<feature type="region of interest" description="Disordered" evidence="1">
    <location>
        <begin position="155"/>
        <end position="183"/>
    </location>
</feature>
<protein>
    <submittedName>
        <fullName evidence="2">Uncharacterized protein</fullName>
    </submittedName>
</protein>
<accession>A0AAE8SWU4</accession>
<dbReference type="AlphaFoldDB" id="A0AAE8SWU4"/>
<reference evidence="2" key="1">
    <citation type="submission" date="2018-03" db="EMBL/GenBank/DDBJ databases">
        <authorList>
            <person name="Guldener U."/>
        </authorList>
    </citation>
    <scope>NUCLEOTIDE SEQUENCE</scope>
</reference>
<name>A0AAE8SWU4_9PEZI</name>
<feature type="compositionally biased region" description="Acidic residues" evidence="1">
    <location>
        <begin position="42"/>
        <end position="53"/>
    </location>
</feature>
<evidence type="ECO:0000313" key="2">
    <source>
        <dbReference type="EMBL" id="SPO04063.1"/>
    </source>
</evidence>
<feature type="region of interest" description="Disordered" evidence="1">
    <location>
        <begin position="1"/>
        <end position="143"/>
    </location>
</feature>
<sequence length="611" mass="66249">MPSNHPRPKTTITLKVANRRVLAQPPTPDLSGDEGYSALEELSGESDDEDDENVYAAEEEHLIDEARGHSARSPRPVSDIEDEDDDEDDAAQDADDDGDDEGDDDDDVVDDDDEDDVYGNDDGDDESKSWNGIVTEESDTEGDLNSAFAAIHSHIPQSERHVRFANVPDSDSDSTDTDDDHADMFPDIFVDQAALDPAIRREIDRDPEESSGSGSFWDFQGGYEYSSADSDTDMFLPIVGGSFTAPPSDDEATPIATPVALQPSTAPASAVSSPTKTIFADLPVDLDGYETDGDTTEEDIPEPIVRKKSRRPDPVDDGISDSDCAPVKSNRGKPRVGRFNLDKSDKKPIAVLNPITRKMMIFTPHRHRQLDLSPEQFNFAFYSSVETTSPGVNGGGDGTTSSSTYMLDTMFASNTFGDFMNGQDLGDLGDVDAFLQGALMSEANTLDSFDSDLGADEGEKTLDINDFITFADGASESESEHDPWTADAGSTPGAPSRTADMLSHLSSATVGAFRQNQITQQLIFSNKATQDSLAFSGPFNDTALRGMKSDRLATAGTPLTPVRRRRKSSVHEPQQPPTSPLDTITQKRKATGDHEGHKRHRSISDMSMLQV</sequence>
<feature type="compositionally biased region" description="Acidic residues" evidence="1">
    <location>
        <begin position="170"/>
        <end position="181"/>
    </location>
</feature>
<feature type="compositionally biased region" description="Basic and acidic residues" evidence="1">
    <location>
        <begin position="58"/>
        <end position="68"/>
    </location>
</feature>
<proteinExistence type="predicted"/>
<dbReference type="Proteomes" id="UP001187682">
    <property type="component" value="Unassembled WGS sequence"/>
</dbReference>
<feature type="region of interest" description="Disordered" evidence="1">
    <location>
        <begin position="289"/>
        <end position="340"/>
    </location>
</feature>
<feature type="compositionally biased region" description="Acidic residues" evidence="1">
    <location>
        <begin position="289"/>
        <end position="301"/>
    </location>
</feature>
<feature type="compositionally biased region" description="Acidic residues" evidence="1">
    <location>
        <begin position="79"/>
        <end position="125"/>
    </location>
</feature>
<organism evidence="2 3">
    <name type="scientific">Cephalotrichum gorgonifer</name>
    <dbReference type="NCBI Taxonomy" id="2041049"/>
    <lineage>
        <taxon>Eukaryota</taxon>
        <taxon>Fungi</taxon>
        <taxon>Dikarya</taxon>
        <taxon>Ascomycota</taxon>
        <taxon>Pezizomycotina</taxon>
        <taxon>Sordariomycetes</taxon>
        <taxon>Hypocreomycetidae</taxon>
        <taxon>Microascales</taxon>
        <taxon>Microascaceae</taxon>
        <taxon>Cephalotrichum</taxon>
    </lineage>
</organism>
<evidence type="ECO:0000256" key="1">
    <source>
        <dbReference type="SAM" id="MobiDB-lite"/>
    </source>
</evidence>
<dbReference type="EMBL" id="ONZQ02000009">
    <property type="protein sequence ID" value="SPO04063.1"/>
    <property type="molecule type" value="Genomic_DNA"/>
</dbReference>
<gene>
    <name evidence="2" type="ORF">DNG_06746</name>
</gene>
<feature type="region of interest" description="Disordered" evidence="1">
    <location>
        <begin position="546"/>
        <end position="611"/>
    </location>
</feature>
<keyword evidence="3" id="KW-1185">Reference proteome</keyword>
<comment type="caution">
    <text evidence="2">The sequence shown here is derived from an EMBL/GenBank/DDBJ whole genome shotgun (WGS) entry which is preliminary data.</text>
</comment>
<feature type="region of interest" description="Disordered" evidence="1">
    <location>
        <begin position="474"/>
        <end position="497"/>
    </location>
</feature>